<dbReference type="EMBL" id="PKMF04000383">
    <property type="protein sequence ID" value="KAK7834690.1"/>
    <property type="molecule type" value="Genomic_DNA"/>
</dbReference>
<dbReference type="PANTHER" id="PTHR27006">
    <property type="entry name" value="PROMASTIGOTE SURFACE ANTIGEN PROTEIN PSA"/>
    <property type="match status" value="1"/>
</dbReference>
<evidence type="ECO:0000313" key="2">
    <source>
        <dbReference type="EMBL" id="KAK7834690.1"/>
    </source>
</evidence>
<organism evidence="2 3">
    <name type="scientific">Quercus suber</name>
    <name type="common">Cork oak</name>
    <dbReference type="NCBI Taxonomy" id="58331"/>
    <lineage>
        <taxon>Eukaryota</taxon>
        <taxon>Viridiplantae</taxon>
        <taxon>Streptophyta</taxon>
        <taxon>Embryophyta</taxon>
        <taxon>Tracheophyta</taxon>
        <taxon>Spermatophyta</taxon>
        <taxon>Magnoliopsida</taxon>
        <taxon>eudicotyledons</taxon>
        <taxon>Gunneridae</taxon>
        <taxon>Pentapetalae</taxon>
        <taxon>rosids</taxon>
        <taxon>fabids</taxon>
        <taxon>Fagales</taxon>
        <taxon>Fagaceae</taxon>
        <taxon>Quercus</taxon>
    </lineage>
</organism>
<dbReference type="SUPFAM" id="SSF56112">
    <property type="entry name" value="Protein kinase-like (PK-like)"/>
    <property type="match status" value="1"/>
</dbReference>
<gene>
    <name evidence="2" type="ORF">CFP56_024204</name>
</gene>
<name>A0AAW0K7K2_QUESU</name>
<dbReference type="Gene3D" id="1.10.510.10">
    <property type="entry name" value="Transferase(Phosphotransferase) domain 1"/>
    <property type="match status" value="1"/>
</dbReference>
<dbReference type="Proteomes" id="UP000237347">
    <property type="component" value="Unassembled WGS sequence"/>
</dbReference>
<accession>A0AAW0K7K2</accession>
<evidence type="ECO:0000259" key="1">
    <source>
        <dbReference type="Pfam" id="PF11883"/>
    </source>
</evidence>
<dbReference type="Pfam" id="PF11883">
    <property type="entry name" value="DUF3403"/>
    <property type="match status" value="1"/>
</dbReference>
<proteinExistence type="predicted"/>
<evidence type="ECO:0000313" key="3">
    <source>
        <dbReference type="Proteomes" id="UP000237347"/>
    </source>
</evidence>
<dbReference type="InterPro" id="IPR011009">
    <property type="entry name" value="Kinase-like_dom_sf"/>
</dbReference>
<dbReference type="PANTHER" id="PTHR27006:SF586">
    <property type="entry name" value="CYSTEINE-RICH RECEPTOR-LIKE PROTEIN KINASE 10"/>
    <property type="match status" value="1"/>
</dbReference>
<feature type="domain" description="S-locus receptor kinase C-terminal" evidence="1">
    <location>
        <begin position="85"/>
        <end position="129"/>
    </location>
</feature>
<sequence>MWARKLKRKGEDLISIDFNNRSTQQGLAWDMWKSNRALELMDPILEVTPPANVLLGYINIALLCVQESATDRSTMSDVVSMFNKEIALLPSPKQLVFSFVRGMENLGSSNRSLEICSVNDMTVSILKAR</sequence>
<dbReference type="GO" id="GO:0004674">
    <property type="term" value="F:protein serine/threonine kinase activity"/>
    <property type="evidence" value="ECO:0007669"/>
    <property type="project" value="InterPro"/>
</dbReference>
<protein>
    <submittedName>
        <fullName evidence="2">G-type lectin s-receptor-like serine/threonine-protein kinase</fullName>
    </submittedName>
</protein>
<comment type="caution">
    <text evidence="2">The sequence shown here is derived from an EMBL/GenBank/DDBJ whole genome shotgun (WGS) entry which is preliminary data.</text>
</comment>
<dbReference type="AlphaFoldDB" id="A0AAW0K7K2"/>
<dbReference type="InterPro" id="IPR021820">
    <property type="entry name" value="S-locus_recpt_kinase_C"/>
</dbReference>
<reference evidence="2 3" key="1">
    <citation type="journal article" date="2018" name="Sci. Data">
        <title>The draft genome sequence of cork oak.</title>
        <authorList>
            <person name="Ramos A.M."/>
            <person name="Usie A."/>
            <person name="Barbosa P."/>
            <person name="Barros P.M."/>
            <person name="Capote T."/>
            <person name="Chaves I."/>
            <person name="Simoes F."/>
            <person name="Abreu I."/>
            <person name="Carrasquinho I."/>
            <person name="Faro C."/>
            <person name="Guimaraes J.B."/>
            <person name="Mendonca D."/>
            <person name="Nobrega F."/>
            <person name="Rodrigues L."/>
            <person name="Saibo N.J.M."/>
            <person name="Varela M.C."/>
            <person name="Egas C."/>
            <person name="Matos J."/>
            <person name="Miguel C.M."/>
            <person name="Oliveira M.M."/>
            <person name="Ricardo C.P."/>
            <person name="Goncalves S."/>
        </authorList>
    </citation>
    <scope>NUCLEOTIDE SEQUENCE [LARGE SCALE GENOMIC DNA]</scope>
    <source>
        <strain evidence="3">cv. HL8</strain>
    </source>
</reference>
<keyword evidence="3" id="KW-1185">Reference proteome</keyword>